<feature type="compositionally biased region" description="Low complexity" evidence="1">
    <location>
        <begin position="213"/>
        <end position="262"/>
    </location>
</feature>
<name>R4K957_CLOPA</name>
<keyword evidence="2" id="KW-0472">Membrane</keyword>
<sequence>MRKENIRKRKRIRLIIVTCIVFFIIMTSSVYAYSLNSYNNLMNNGTQFLKEDKFDSSIVSYKKAQSTFLGKKHSKEINDNINLANKVKNSKQSYDQGMQLYKDKKYIEAMDSFKKVAKEDSKRYIDSNNKINELKKLHIAENIENAKNEANNKKYDSAINFLNVVLNFDSNNNEANQLKNEYDSLIKKQKEDEENKARQLQEAEQLKKETAEKNTNSTTNSNSNTQKNANITANSNNNTQKNINSTTNSNSKTQQSSNSTTNYTETVGVSNGWFSIKKNDGIIAPNGFGMRRIWYVDTFSEIYFDFAQGSAGEALNYDITFHLQGRDVNYKDTASNNLKSIPVSLSDLPKGYNVRIDVSVVYKGKTYNDTFYKVLNNG</sequence>
<dbReference type="AlphaFoldDB" id="R4K957"/>
<evidence type="ECO:0000256" key="2">
    <source>
        <dbReference type="SAM" id="Phobius"/>
    </source>
</evidence>
<accession>R4K957</accession>
<evidence type="ECO:0008006" key="5">
    <source>
        <dbReference type="Google" id="ProtNLM"/>
    </source>
</evidence>
<evidence type="ECO:0000313" key="3">
    <source>
        <dbReference type="EMBL" id="AGK96180.1"/>
    </source>
</evidence>
<dbReference type="eggNOG" id="ENOG5033M8N">
    <property type="taxonomic scope" value="Bacteria"/>
</dbReference>
<dbReference type="PATRIC" id="fig|86416.3.peg.1188"/>
<feature type="compositionally biased region" description="Basic and acidic residues" evidence="1">
    <location>
        <begin position="190"/>
        <end position="212"/>
    </location>
</feature>
<organism evidence="3 4">
    <name type="scientific">Clostridium pasteurianum BC1</name>
    <dbReference type="NCBI Taxonomy" id="86416"/>
    <lineage>
        <taxon>Bacteria</taxon>
        <taxon>Bacillati</taxon>
        <taxon>Bacillota</taxon>
        <taxon>Clostridia</taxon>
        <taxon>Eubacteriales</taxon>
        <taxon>Clostridiaceae</taxon>
        <taxon>Clostridium</taxon>
    </lineage>
</organism>
<proteinExistence type="predicted"/>
<dbReference type="HOGENOM" id="CLU_730963_0_0_9"/>
<evidence type="ECO:0000256" key="1">
    <source>
        <dbReference type="SAM" id="MobiDB-lite"/>
    </source>
</evidence>
<dbReference type="KEGG" id="cpas:Clopa_1187"/>
<dbReference type="OrthoDB" id="1935713at2"/>
<dbReference type="Proteomes" id="UP000013523">
    <property type="component" value="Chromosome"/>
</dbReference>
<evidence type="ECO:0000313" key="4">
    <source>
        <dbReference type="Proteomes" id="UP000013523"/>
    </source>
</evidence>
<feature type="transmembrane region" description="Helical" evidence="2">
    <location>
        <begin position="12"/>
        <end position="33"/>
    </location>
</feature>
<reference evidence="3 4" key="1">
    <citation type="submission" date="2012-01" db="EMBL/GenBank/DDBJ databases">
        <title>Complete sequence of chromosome of Clostridium pasteurianum BC1.</title>
        <authorList>
            <consortium name="US DOE Joint Genome Institute"/>
            <person name="Lucas S."/>
            <person name="Han J."/>
            <person name="Lapidus A."/>
            <person name="Cheng J.-F."/>
            <person name="Goodwin L."/>
            <person name="Pitluck S."/>
            <person name="Peters L."/>
            <person name="Mikhailova N."/>
            <person name="Teshima H."/>
            <person name="Detter J.C."/>
            <person name="Han C."/>
            <person name="Tapia R."/>
            <person name="Land M."/>
            <person name="Hauser L."/>
            <person name="Kyrpides N."/>
            <person name="Ivanova N."/>
            <person name="Pagani I."/>
            <person name="Dunn J."/>
            <person name="Taghavi S."/>
            <person name="Francis A."/>
            <person name="van der Lelie D."/>
            <person name="Woyke T."/>
        </authorList>
    </citation>
    <scope>NUCLEOTIDE SEQUENCE [LARGE SCALE GENOMIC DNA]</scope>
    <source>
        <strain evidence="3 4">BC1</strain>
    </source>
</reference>
<dbReference type="RefSeq" id="WP_015614503.1">
    <property type="nucleotide sequence ID" value="NC_021182.1"/>
</dbReference>
<dbReference type="EMBL" id="CP003261">
    <property type="protein sequence ID" value="AGK96180.1"/>
    <property type="molecule type" value="Genomic_DNA"/>
</dbReference>
<keyword evidence="2" id="KW-1133">Transmembrane helix</keyword>
<feature type="region of interest" description="Disordered" evidence="1">
    <location>
        <begin position="190"/>
        <end position="264"/>
    </location>
</feature>
<keyword evidence="4" id="KW-1185">Reference proteome</keyword>
<keyword evidence="2" id="KW-0812">Transmembrane</keyword>
<gene>
    <name evidence="3" type="ORF">Clopa_1187</name>
</gene>
<protein>
    <recommendedName>
        <fullName evidence="5">Tetratricopeptide repeat protein</fullName>
    </recommendedName>
</protein>